<keyword evidence="3" id="KW-1133">Transmembrane helix</keyword>
<protein>
    <submittedName>
        <fullName evidence="5">Uncharacterized protein</fullName>
    </submittedName>
</protein>
<sequence>MKISERSKRMIPIPLGVIVIGGAALMFYGIIMAVKYEVKLDSLQQQLKESQKDLNTVTMALNNITKDFLETKYLTDFKFEFNSYLSRYQETVHEFLILLYSGKAVTIESIPEELAKYFPVDDSTDYEKFYFLRLIGCNGTRIFIELTVADSSIIHSLKCHSYSHAGYFKDNTYTQYELPFLYCYVNGSCSTVDQKQCLSYFSSLNCTEAAFFKCQCEINNVRKCQTKAKLVSDNFVNIQQMGNLYTIATTSVSYEIIKSNQKTITQQVPAAGIFSVLLNENEILKIGGVEIDGKSEKPTFIAKLFPDTFTVAPVPTIPELPTRKPLQVNYFVENFGLEIIIIFGGIIVMFCIHFWMGTRLKLDSNPSSQRSWNKIFEEGWNETMSQIDQNINEMTATATNMDLEANTSMVPIILFGVMFAVVIGFVIGMAYRSHKSTPKTPRNNQPTGENVELGGSSNAQTPRRRALNLGPLRDATNVQPGPASEAPKRRRLDEPEIPLSEIVKDLHFLLMEDSQRLTTVDVKDRQTFMGCGTTLNDRSKLEVYDEIRFINDDREQAVATIICKGDLDTVTKFAENVLKTRKANEAAENNDQLYPRVVVVETDLKNLEIKVTNLELDLNEKIKKQNDRLIVVEGKKNAPKKLPRAATKITQFQTLINGIPRVIATIPNFVQVINEKIIAFRGQSSSITSQRGDIRPMLYQNQPFFISNFQDANKCAGALMYLLVGHDIANSAFLPPVFYDQGPRTKKGITKQSYSFKVTSAFYLSLDLLIGCVFIPDHRANFIAKARFYINSNVDTLAAHPDRERAEYPVKSYDDGPAFTLEEAVVDDWKNERTQNASKAACMDMYRWAANFGLEYSDAAAANGGTGQEREDQNLMNEDDENIDINGQIFPFNDFD</sequence>
<name>A0A914QC83_9BILA</name>
<evidence type="ECO:0000313" key="5">
    <source>
        <dbReference type="WBParaSite" id="PDA_v2.g24779.t1"/>
    </source>
</evidence>
<evidence type="ECO:0000256" key="1">
    <source>
        <dbReference type="SAM" id="Coils"/>
    </source>
</evidence>
<keyword evidence="3" id="KW-0472">Membrane</keyword>
<keyword evidence="1" id="KW-0175">Coiled coil</keyword>
<organism evidence="4 5">
    <name type="scientific">Panagrolaimus davidi</name>
    <dbReference type="NCBI Taxonomy" id="227884"/>
    <lineage>
        <taxon>Eukaryota</taxon>
        <taxon>Metazoa</taxon>
        <taxon>Ecdysozoa</taxon>
        <taxon>Nematoda</taxon>
        <taxon>Chromadorea</taxon>
        <taxon>Rhabditida</taxon>
        <taxon>Tylenchina</taxon>
        <taxon>Panagrolaimomorpha</taxon>
        <taxon>Panagrolaimoidea</taxon>
        <taxon>Panagrolaimidae</taxon>
        <taxon>Panagrolaimus</taxon>
    </lineage>
</organism>
<feature type="compositionally biased region" description="Polar residues" evidence="2">
    <location>
        <begin position="438"/>
        <end position="448"/>
    </location>
</feature>
<dbReference type="WBParaSite" id="PDA_v2.g24779.t1">
    <property type="protein sequence ID" value="PDA_v2.g24779.t1"/>
    <property type="gene ID" value="PDA_v2.g24779"/>
</dbReference>
<accession>A0A914QC83</accession>
<proteinExistence type="predicted"/>
<feature type="coiled-coil region" evidence="1">
    <location>
        <begin position="33"/>
        <end position="60"/>
    </location>
</feature>
<feature type="coiled-coil region" evidence="1">
    <location>
        <begin position="597"/>
        <end position="624"/>
    </location>
</feature>
<dbReference type="AlphaFoldDB" id="A0A914QC83"/>
<feature type="transmembrane region" description="Helical" evidence="3">
    <location>
        <begin position="12"/>
        <end position="34"/>
    </location>
</feature>
<evidence type="ECO:0000256" key="2">
    <source>
        <dbReference type="SAM" id="MobiDB-lite"/>
    </source>
</evidence>
<reference evidence="5" key="1">
    <citation type="submission" date="2022-11" db="UniProtKB">
        <authorList>
            <consortium name="WormBaseParasite"/>
        </authorList>
    </citation>
    <scope>IDENTIFICATION</scope>
</reference>
<evidence type="ECO:0000256" key="3">
    <source>
        <dbReference type="SAM" id="Phobius"/>
    </source>
</evidence>
<evidence type="ECO:0000313" key="4">
    <source>
        <dbReference type="Proteomes" id="UP000887578"/>
    </source>
</evidence>
<feature type="transmembrane region" description="Helical" evidence="3">
    <location>
        <begin position="410"/>
        <end position="431"/>
    </location>
</feature>
<feature type="region of interest" description="Disordered" evidence="2">
    <location>
        <begin position="435"/>
        <end position="494"/>
    </location>
</feature>
<feature type="transmembrane region" description="Helical" evidence="3">
    <location>
        <begin position="335"/>
        <end position="356"/>
    </location>
</feature>
<keyword evidence="3" id="KW-0812">Transmembrane</keyword>
<dbReference type="Proteomes" id="UP000887578">
    <property type="component" value="Unplaced"/>
</dbReference>
<keyword evidence="4" id="KW-1185">Reference proteome</keyword>